<keyword evidence="5" id="KW-0653">Protein transport</keyword>
<dbReference type="STRING" id="195883.A0A482XGQ2"/>
<dbReference type="InParanoid" id="A0A482XGQ2"/>
<keyword evidence="8" id="KW-1185">Reference proteome</keyword>
<dbReference type="SMR" id="A0A482XGQ2"/>
<reference evidence="7 8" key="1">
    <citation type="journal article" date="2017" name="Gigascience">
        <title>Genome sequence of the small brown planthopper, Laodelphax striatellus.</title>
        <authorList>
            <person name="Zhu J."/>
            <person name="Jiang F."/>
            <person name="Wang X."/>
            <person name="Yang P."/>
            <person name="Bao Y."/>
            <person name="Zhao W."/>
            <person name="Wang W."/>
            <person name="Lu H."/>
            <person name="Wang Q."/>
            <person name="Cui N."/>
            <person name="Li J."/>
            <person name="Chen X."/>
            <person name="Luo L."/>
            <person name="Yu J."/>
            <person name="Kang L."/>
            <person name="Cui F."/>
        </authorList>
    </citation>
    <scope>NUCLEOTIDE SEQUENCE [LARGE SCALE GENOMIC DNA]</scope>
    <source>
        <strain evidence="7">Lst14</strain>
    </source>
</reference>
<evidence type="ECO:0000256" key="2">
    <source>
        <dbReference type="ARBA" id="ARBA00010704"/>
    </source>
</evidence>
<evidence type="ECO:0000256" key="1">
    <source>
        <dbReference type="ARBA" id="ARBA00004177"/>
    </source>
</evidence>
<evidence type="ECO:0000256" key="4">
    <source>
        <dbReference type="ARBA" id="ARBA00022753"/>
    </source>
</evidence>
<comment type="subcellular location">
    <subcellularLocation>
        <location evidence="1">Endosome</location>
    </subcellularLocation>
</comment>
<organism evidence="7 8">
    <name type="scientific">Laodelphax striatellus</name>
    <name type="common">Small brown planthopper</name>
    <name type="synonym">Delphax striatella</name>
    <dbReference type="NCBI Taxonomy" id="195883"/>
    <lineage>
        <taxon>Eukaryota</taxon>
        <taxon>Metazoa</taxon>
        <taxon>Ecdysozoa</taxon>
        <taxon>Arthropoda</taxon>
        <taxon>Hexapoda</taxon>
        <taxon>Insecta</taxon>
        <taxon>Pterygota</taxon>
        <taxon>Neoptera</taxon>
        <taxon>Paraneoptera</taxon>
        <taxon>Hemiptera</taxon>
        <taxon>Auchenorrhyncha</taxon>
        <taxon>Fulgoroidea</taxon>
        <taxon>Delphacidae</taxon>
        <taxon>Criomorphinae</taxon>
        <taxon>Laodelphax</taxon>
    </lineage>
</organism>
<accession>A0A482XGQ2</accession>
<name>A0A482XGQ2_LAOST</name>
<keyword evidence="4" id="KW-0967">Endosome</keyword>
<dbReference type="PANTHER" id="PTHR13673">
    <property type="entry name" value="ESOPHAGEAL CANCER ASSOCIATED PROTEIN"/>
    <property type="match status" value="1"/>
</dbReference>
<evidence type="ECO:0008006" key="9">
    <source>
        <dbReference type="Google" id="ProtNLM"/>
    </source>
</evidence>
<proteinExistence type="inferred from homology"/>
<evidence type="ECO:0000256" key="5">
    <source>
        <dbReference type="ARBA" id="ARBA00022927"/>
    </source>
</evidence>
<feature type="region of interest" description="Disordered" evidence="6">
    <location>
        <begin position="44"/>
        <end position="63"/>
    </location>
</feature>
<dbReference type="GO" id="GO:0015031">
    <property type="term" value="P:protein transport"/>
    <property type="evidence" value="ECO:0007669"/>
    <property type="project" value="UniProtKB-KW"/>
</dbReference>
<evidence type="ECO:0000256" key="6">
    <source>
        <dbReference type="SAM" id="MobiDB-lite"/>
    </source>
</evidence>
<dbReference type="OrthoDB" id="1734063at2759"/>
<comment type="caution">
    <text evidence="7">The sequence shown here is derived from an EMBL/GenBank/DDBJ whole genome shotgun (WGS) entry which is preliminary data.</text>
</comment>
<dbReference type="Proteomes" id="UP000291343">
    <property type="component" value="Unassembled WGS sequence"/>
</dbReference>
<dbReference type="EMBL" id="QKKF02010129">
    <property type="protein sequence ID" value="RZF44922.1"/>
    <property type="molecule type" value="Genomic_DNA"/>
</dbReference>
<evidence type="ECO:0000256" key="3">
    <source>
        <dbReference type="ARBA" id="ARBA00022448"/>
    </source>
</evidence>
<keyword evidence="3" id="KW-0813">Transport</keyword>
<protein>
    <recommendedName>
        <fullName evidence="9">VPS35 endosomal protein sorting factor-like</fullName>
    </recommendedName>
</protein>
<comment type="similarity">
    <text evidence="2">Belongs to the VPS35L family.</text>
</comment>
<sequence length="962" mass="108430">MSTPRSQSLWEWACRIAPPVTKKKLPSEEVHDHPLKPMTITVSETRGASKRLGTGTSTPTPSLVMDPLGAALDGSDPLSQFAKDPLTSDAWDATDSQTTKVASSTDEYMEPWHTRRAVILNKFTTSEKLSMVSSFLSAGEKVVRAQSSVSSIVRTRLEQLDDYDDGTMRELANLTQQEYIIRIEQLNKQLVHNWEKDSRVNALRIAIQCSALLEDTSVIQFYPSKFVLITDILDSFGKLVYDRIKAKAESKIMSGRRASTTLPDNFTPDMIPEEAKEICSNWFYKCSSIRELVRRLYVEASILKTYSFLTKAEFSQALTRLTKMVRGIGDPLVAVYARCYLCRVGMSVSTINRQFLKENFYDFLATYHQLFSGPVRSVLNTQKVDMCTYLHLYTPALEWIVQGLAHNAPESLLVEILSRCYHKGNSALLLNTVMTSFRPSYVSSRALYFIELISACNTEGYPQYLLFKSLGNCLSVAETESPLQVLNEVWKVISKLEQPAQYIACAEVWAHFIVTHFSNHEINIFLGDIILHMTPNRVYEQFYPQLLNIVDKVVTNCADFESLFSMDKFLPLIDMFHGETIKVNVCKSIMAAYMSRGSKELSNDPIVIDALMFVCRGMHDSVSVLTVEDEKRQIGLLISQLVRQVNFGQDLEQQLSYFVEARAAFTNLDSVHSTLVQCVNKLSVNTGRIVRGHHTRKTASFVRACAAYCYITIPSIFSEYTRLQLYLLSAEVALMNQCLGQADACLKAALSLVPELPTSIEVDGKMRSSEPYLTSYISHFLSLLLIVPDSPQLGVLYLLRGLLNVLKHYTWDQNSSARIRIYLYVIDMLSTAAQETYPYSIRKVDSNDVLYGSDPKFIAEINSVCSGLIEEILTHLKFLGSSEQLHKQAALAFDLFIRIVIRGDLTSPGLATLALNLWNLANKNRLLDSKLAGRTVEYLKRRSPTQGVQQNVYNELLNKLGS</sequence>
<dbReference type="FunCoup" id="A0A482XGQ2">
    <property type="interactions" value="2050"/>
</dbReference>
<evidence type="ECO:0000313" key="7">
    <source>
        <dbReference type="EMBL" id="RZF44922.1"/>
    </source>
</evidence>
<dbReference type="PANTHER" id="PTHR13673:SF0">
    <property type="entry name" value="VPS35 ENDOSOMAL PROTEIN-SORTING FACTOR-LIKE"/>
    <property type="match status" value="1"/>
</dbReference>
<dbReference type="AlphaFoldDB" id="A0A482XGQ2"/>
<evidence type="ECO:0000313" key="8">
    <source>
        <dbReference type="Proteomes" id="UP000291343"/>
    </source>
</evidence>
<dbReference type="InterPro" id="IPR029705">
    <property type="entry name" value="VPS35L"/>
</dbReference>
<gene>
    <name evidence="7" type="ORF">LSTR_LSTR013788</name>
</gene>
<dbReference type="GO" id="GO:0032456">
    <property type="term" value="P:endocytic recycling"/>
    <property type="evidence" value="ECO:0007669"/>
    <property type="project" value="InterPro"/>
</dbReference>
<dbReference type="GO" id="GO:0005768">
    <property type="term" value="C:endosome"/>
    <property type="evidence" value="ECO:0007669"/>
    <property type="project" value="UniProtKB-SubCell"/>
</dbReference>